<dbReference type="Gene3D" id="1.10.443.10">
    <property type="entry name" value="Intergrase catalytic core"/>
    <property type="match status" value="1"/>
</dbReference>
<organism evidence="4 5">
    <name type="scientific">Paraburkholderia piptadeniae</name>
    <dbReference type="NCBI Taxonomy" id="1701573"/>
    <lineage>
        <taxon>Bacteria</taxon>
        <taxon>Pseudomonadati</taxon>
        <taxon>Pseudomonadota</taxon>
        <taxon>Betaproteobacteria</taxon>
        <taxon>Burkholderiales</taxon>
        <taxon>Burkholderiaceae</taxon>
        <taxon>Paraburkholderia</taxon>
    </lineage>
</organism>
<dbReference type="PANTHER" id="PTHR30349:SF90">
    <property type="entry name" value="TYROSINE RECOMBINASE XERD"/>
    <property type="match status" value="1"/>
</dbReference>
<dbReference type="InterPro" id="IPR002104">
    <property type="entry name" value="Integrase_catalytic"/>
</dbReference>
<dbReference type="PROSITE" id="PS51898">
    <property type="entry name" value="TYR_RECOMBINASE"/>
    <property type="match status" value="1"/>
</dbReference>
<evidence type="ECO:0000259" key="3">
    <source>
        <dbReference type="PROSITE" id="PS51898"/>
    </source>
</evidence>
<name>A0A1N7RYK3_9BURK</name>
<dbReference type="GO" id="GO:0006310">
    <property type="term" value="P:DNA recombination"/>
    <property type="evidence" value="ECO:0007669"/>
    <property type="project" value="UniProtKB-KW"/>
</dbReference>
<accession>A0A1N7RYK3</accession>
<dbReference type="Pfam" id="PF00589">
    <property type="entry name" value="Phage_integrase"/>
    <property type="match status" value="1"/>
</dbReference>
<dbReference type="RefSeq" id="WP_087734373.1">
    <property type="nucleotide sequence ID" value="NZ_CYGY02000024.1"/>
</dbReference>
<dbReference type="GO" id="GO:0003677">
    <property type="term" value="F:DNA binding"/>
    <property type="evidence" value="ECO:0007669"/>
    <property type="project" value="InterPro"/>
</dbReference>
<dbReference type="GO" id="GO:0015074">
    <property type="term" value="P:DNA integration"/>
    <property type="evidence" value="ECO:0007669"/>
    <property type="project" value="UniProtKB-KW"/>
</dbReference>
<evidence type="ECO:0000313" key="5">
    <source>
        <dbReference type="Proteomes" id="UP000195569"/>
    </source>
</evidence>
<sequence>MGIVRRSHRTDIDGFTDGPIGPYVGAFKQYLSQRRYAAKTFATYLRCIAHFARWADFGHRRRQRIDEGLIAEFLDEHFPRCECASAIRHDRGDHSAALRHLLVVLRAQGVIAVPANSATPVDEELRRYDEYMKHVRGLAPKTRSMALRIVGRLLTVRFGEGAVNVAAIKPEHVRRFFAGQAKLYSKPANAGSVVASLRGYFRYRASLGDLVHGLIGAVSYPANWSLSSLPKSLTAEEVERLIGSLGQRGRSMRRADAIVRCALDLGLRSGEIARLSLDDIDWRAGTLILRHTKGRREDVLPLPVATGEAIAAYLEHERPKTSNRAVFVRHVAPRDQPAGSDLVRKIIRQAFTRAGLPYTRAHLLRHTMANRLLAGGSSLKEVADVLRHRSLNTTLIYAKLDSRKLVEVALPWPGSAA</sequence>
<proteinExistence type="predicted"/>
<protein>
    <submittedName>
        <fullName evidence="4">Site-specific recombinase XerD</fullName>
    </submittedName>
</protein>
<evidence type="ECO:0000256" key="2">
    <source>
        <dbReference type="ARBA" id="ARBA00023172"/>
    </source>
</evidence>
<dbReference type="CDD" id="cd01188">
    <property type="entry name" value="INT_RitA_C_like"/>
    <property type="match status" value="1"/>
</dbReference>
<comment type="caution">
    <text evidence="4">The sequence shown here is derived from an EMBL/GenBank/DDBJ whole genome shotgun (WGS) entry which is preliminary data.</text>
</comment>
<keyword evidence="1" id="KW-0229">DNA integration</keyword>
<reference evidence="4" key="1">
    <citation type="submission" date="2016-12" db="EMBL/GenBank/DDBJ databases">
        <authorList>
            <person name="Moulin L."/>
        </authorList>
    </citation>
    <scope>NUCLEOTIDE SEQUENCE [LARGE SCALE GENOMIC DNA]</scope>
    <source>
        <strain evidence="4">STM 7183</strain>
    </source>
</reference>
<dbReference type="OrthoDB" id="8912821at2"/>
<dbReference type="InterPro" id="IPR013762">
    <property type="entry name" value="Integrase-like_cat_sf"/>
</dbReference>
<keyword evidence="5" id="KW-1185">Reference proteome</keyword>
<gene>
    <name evidence="4" type="ORF">BN2476_240041</name>
</gene>
<keyword evidence="2" id="KW-0233">DNA recombination</keyword>
<dbReference type="PANTHER" id="PTHR30349">
    <property type="entry name" value="PHAGE INTEGRASE-RELATED"/>
    <property type="match status" value="1"/>
</dbReference>
<dbReference type="EMBL" id="CYGY02000024">
    <property type="protein sequence ID" value="SIT40208.1"/>
    <property type="molecule type" value="Genomic_DNA"/>
</dbReference>
<dbReference type="AlphaFoldDB" id="A0A1N7RYK3"/>
<evidence type="ECO:0000256" key="1">
    <source>
        <dbReference type="ARBA" id="ARBA00022908"/>
    </source>
</evidence>
<dbReference type="SUPFAM" id="SSF56349">
    <property type="entry name" value="DNA breaking-rejoining enzymes"/>
    <property type="match status" value="1"/>
</dbReference>
<dbReference type="Proteomes" id="UP000195569">
    <property type="component" value="Unassembled WGS sequence"/>
</dbReference>
<evidence type="ECO:0000313" key="4">
    <source>
        <dbReference type="EMBL" id="SIT40208.1"/>
    </source>
</evidence>
<dbReference type="InterPro" id="IPR011010">
    <property type="entry name" value="DNA_brk_join_enz"/>
</dbReference>
<dbReference type="InterPro" id="IPR050090">
    <property type="entry name" value="Tyrosine_recombinase_XerCD"/>
</dbReference>
<feature type="domain" description="Tyr recombinase" evidence="3">
    <location>
        <begin position="228"/>
        <end position="410"/>
    </location>
</feature>